<reference evidence="7" key="1">
    <citation type="submission" date="2013-06" db="EMBL/GenBank/DDBJ databases">
        <authorList>
            <person name="Zhao Q."/>
        </authorList>
    </citation>
    <scope>NUCLEOTIDE SEQUENCE</scope>
    <source>
        <strain evidence="7">cv. W1943</strain>
    </source>
</reference>
<evidence type="ECO:0000313" key="6">
    <source>
        <dbReference type="EnsemblPlants" id="ORUFI11G23530.1"/>
    </source>
</evidence>
<evidence type="ECO:0000256" key="2">
    <source>
        <dbReference type="ARBA" id="ARBA00007568"/>
    </source>
</evidence>
<dbReference type="STRING" id="4529.A0A0E0RBP0"/>
<organism evidence="6 7">
    <name type="scientific">Oryza rufipogon</name>
    <name type="common">Brownbeard rice</name>
    <name type="synonym">Asian wild rice</name>
    <dbReference type="NCBI Taxonomy" id="4529"/>
    <lineage>
        <taxon>Eukaryota</taxon>
        <taxon>Viridiplantae</taxon>
        <taxon>Streptophyta</taxon>
        <taxon>Embryophyta</taxon>
        <taxon>Tracheophyta</taxon>
        <taxon>Spermatophyta</taxon>
        <taxon>Magnoliopsida</taxon>
        <taxon>Liliopsida</taxon>
        <taxon>Poales</taxon>
        <taxon>Poaceae</taxon>
        <taxon>BOP clade</taxon>
        <taxon>Oryzoideae</taxon>
        <taxon>Oryzeae</taxon>
        <taxon>Oryzinae</taxon>
        <taxon>Oryza</taxon>
    </lineage>
</organism>
<dbReference type="OMA" id="SAANRWI"/>
<dbReference type="Gene3D" id="3.40.30.10">
    <property type="entry name" value="Glutaredoxin"/>
    <property type="match status" value="2"/>
</dbReference>
<dbReference type="eggNOG" id="KOG1752">
    <property type="taxonomic scope" value="Eukaryota"/>
</dbReference>
<dbReference type="Gramene" id="ORUFI11G23530.1">
    <property type="protein sequence ID" value="ORUFI11G23530.1"/>
    <property type="gene ID" value="ORUFI11G23530"/>
</dbReference>
<evidence type="ECO:0000256" key="1">
    <source>
        <dbReference type="ARBA" id="ARBA00004496"/>
    </source>
</evidence>
<sequence length="346" mass="36307">MERVAKLASERAVVVFTASNCGMCHAVTSLLVGELGVNAAVHELDKDPRGRDMERELARRLNGGGGGGRAVPAVFVGGNLVGGANRVMSLHLAGELVPILKNAGALWLYELSQMVARLASERAVVVFTKSGCCMCTAVTTLLGELAVSAAVHELDRDPLGKEMEKELARRLYGSGGRGGPAVPAVFIGGSLVGGTSKVMAMHLKGELVPLLKSAANRWIGEATAPRSISDSGGCSVHQWRRWHACQGDGPSAAAASAGGRQQRSIGNPVRAAVRQRCGDVCPCRRSAIFSKVVDGGVTSRRNGKMALFRNFRCLDGYLVGGTSKVMAVHLKGELVPMLKSAGALWL</sequence>
<name>A0A0E0RBP0_ORYRU</name>
<dbReference type="CDD" id="cd03419">
    <property type="entry name" value="GRX_GRXh_1_2_like"/>
    <property type="match status" value="2"/>
</dbReference>
<evidence type="ECO:0000259" key="5">
    <source>
        <dbReference type="Pfam" id="PF00462"/>
    </source>
</evidence>
<feature type="domain" description="Glutaredoxin" evidence="5">
    <location>
        <begin position="124"/>
        <end position="192"/>
    </location>
</feature>
<keyword evidence="7" id="KW-1185">Reference proteome</keyword>
<comment type="subcellular location">
    <subcellularLocation>
        <location evidence="1">Cytoplasm</location>
    </subcellularLocation>
</comment>
<evidence type="ECO:0000256" key="3">
    <source>
        <dbReference type="ARBA" id="ARBA00022490"/>
    </source>
</evidence>
<dbReference type="PROSITE" id="PS51354">
    <property type="entry name" value="GLUTAREDOXIN_2"/>
    <property type="match status" value="2"/>
</dbReference>
<dbReference type="HOGENOM" id="CLU_069009_0_0_1"/>
<dbReference type="SUPFAM" id="SSF52833">
    <property type="entry name" value="Thioredoxin-like"/>
    <property type="match status" value="2"/>
</dbReference>
<reference evidence="6" key="2">
    <citation type="submission" date="2015-06" db="UniProtKB">
        <authorList>
            <consortium name="EnsemblPlants"/>
        </authorList>
    </citation>
    <scope>IDENTIFICATION</scope>
</reference>
<protein>
    <recommendedName>
        <fullName evidence="5">Glutaredoxin domain-containing protein</fullName>
    </recommendedName>
</protein>
<dbReference type="Proteomes" id="UP000008022">
    <property type="component" value="Unassembled WGS sequence"/>
</dbReference>
<dbReference type="NCBIfam" id="TIGR02189">
    <property type="entry name" value="GlrX-like_plant"/>
    <property type="match status" value="2"/>
</dbReference>
<dbReference type="InterPro" id="IPR036249">
    <property type="entry name" value="Thioredoxin-like_sf"/>
</dbReference>
<comment type="similarity">
    <text evidence="2">Belongs to the glutaredoxin family. CC-type subfamily.</text>
</comment>
<dbReference type="PRINTS" id="PR00160">
    <property type="entry name" value="GLUTAREDOXIN"/>
</dbReference>
<dbReference type="EnsemblPlants" id="ORUFI11G23530.1">
    <property type="protein sequence ID" value="ORUFI11G23530.1"/>
    <property type="gene ID" value="ORUFI11G23530"/>
</dbReference>
<proteinExistence type="inferred from homology"/>
<evidence type="ECO:0000256" key="4">
    <source>
        <dbReference type="ARBA" id="ARBA00023284"/>
    </source>
</evidence>
<dbReference type="PANTHER" id="PTHR10168">
    <property type="entry name" value="GLUTAREDOXIN"/>
    <property type="match status" value="1"/>
</dbReference>
<accession>A0A0E0RBP0</accession>
<keyword evidence="4" id="KW-0676">Redox-active center</keyword>
<dbReference type="Pfam" id="PF00462">
    <property type="entry name" value="Glutaredoxin"/>
    <property type="match status" value="2"/>
</dbReference>
<feature type="domain" description="Glutaredoxin" evidence="5">
    <location>
        <begin position="13"/>
        <end position="81"/>
    </location>
</feature>
<dbReference type="AlphaFoldDB" id="A0A0E0RBP0"/>
<dbReference type="InterPro" id="IPR011905">
    <property type="entry name" value="GlrX-like_pln_2"/>
</dbReference>
<keyword evidence="3" id="KW-0963">Cytoplasm</keyword>
<dbReference type="GO" id="GO:0005737">
    <property type="term" value="C:cytoplasm"/>
    <property type="evidence" value="ECO:0007669"/>
    <property type="project" value="UniProtKB-SubCell"/>
</dbReference>
<evidence type="ECO:0000313" key="7">
    <source>
        <dbReference type="Proteomes" id="UP000008022"/>
    </source>
</evidence>
<dbReference type="InterPro" id="IPR002109">
    <property type="entry name" value="Glutaredoxin"/>
</dbReference>
<dbReference type="InterPro" id="IPR014025">
    <property type="entry name" value="Glutaredoxin_subgr"/>
</dbReference>